<reference evidence="10 12" key="2">
    <citation type="journal article" date="2019" name="Microbiome">
        <title>Annotated bacterial chromosomes from frame-shift-corrected long-read metagenomic data.</title>
        <authorList>
            <person name="Arumugam K."/>
            <person name="Bagci C."/>
            <person name="Bessarab I."/>
            <person name="Beier S."/>
            <person name="Buchfink B."/>
            <person name="Gorska A."/>
            <person name="Qiu G."/>
            <person name="Huson D.H."/>
            <person name="Williams R.B.H."/>
        </authorList>
    </citation>
    <scope>NUCLEOTIDE SEQUENCE [LARGE SCALE GENOMIC DNA]</scope>
    <source>
        <strain evidence="10">SSA1</strain>
    </source>
</reference>
<dbReference type="InterPro" id="IPR018950">
    <property type="entry name" value="DiS-bond_isomerase_DsbC/G_N"/>
</dbReference>
<evidence type="ECO:0000256" key="2">
    <source>
        <dbReference type="ARBA" id="ARBA00009813"/>
    </source>
</evidence>
<dbReference type="InterPro" id="IPR036249">
    <property type="entry name" value="Thioredoxin-like_sf"/>
</dbReference>
<keyword evidence="5" id="KW-1015">Disulfide bond</keyword>
<evidence type="ECO:0000256" key="5">
    <source>
        <dbReference type="ARBA" id="ARBA00023157"/>
    </source>
</evidence>
<evidence type="ECO:0000256" key="4">
    <source>
        <dbReference type="ARBA" id="ARBA00022764"/>
    </source>
</evidence>
<proteinExistence type="inferred from homology"/>
<sequence length="261" mass="28386">MYTRFVPFALASVLSLSALAGEAGVKKATTASPKKEVTKQSAPADEASVKKAVEGKLERAVSSVTKTPYLGLYEVYVDGQIVYTDEKVSVLLLGALIDAQTMKNVTDERMQKLTAIKFSDLPLTLAVKQVRGDGKRVFATFEDPNCGYCKKLAKDIVKLDNVTIYTFLYPILSPDSLEKSNQIWCAADKAKAWNDWMVDGKAPTGKGDCDTTAVRKTIETGRKLAINGTPTVFFADGERIPGAVPLARIEQKLSQVQAQGR</sequence>
<evidence type="ECO:0000256" key="6">
    <source>
        <dbReference type="ARBA" id="ARBA00023284"/>
    </source>
</evidence>
<keyword evidence="11" id="KW-1185">Reference proteome</keyword>
<dbReference type="InterPro" id="IPR017937">
    <property type="entry name" value="Thioredoxin_CS"/>
</dbReference>
<dbReference type="InterPro" id="IPR051470">
    <property type="entry name" value="Thiol:disulfide_interchange"/>
</dbReference>
<evidence type="ECO:0000313" key="11">
    <source>
        <dbReference type="Proteomes" id="UP000021315"/>
    </source>
</evidence>
<dbReference type="EMBL" id="JDST02000101">
    <property type="protein sequence ID" value="KFB75188.1"/>
    <property type="molecule type" value="Genomic_DNA"/>
</dbReference>
<dbReference type="EMBL" id="CP058708">
    <property type="protein sequence ID" value="QLH49257.1"/>
    <property type="molecule type" value="Genomic_DNA"/>
</dbReference>
<dbReference type="KEGG" id="acog:HWD57_05270"/>
<dbReference type="PROSITE" id="PS00194">
    <property type="entry name" value="THIOREDOXIN_1"/>
    <property type="match status" value="1"/>
</dbReference>
<dbReference type="SUPFAM" id="SSF52833">
    <property type="entry name" value="Thioredoxin-like"/>
    <property type="match status" value="1"/>
</dbReference>
<evidence type="ECO:0000256" key="3">
    <source>
        <dbReference type="ARBA" id="ARBA00022729"/>
    </source>
</evidence>
<reference evidence="9 11" key="1">
    <citation type="submission" date="2014-02" db="EMBL/GenBank/DDBJ databases">
        <title>Expanding our view of genomic diversity in Candidatus Accumulibacter clades.</title>
        <authorList>
            <person name="Skennerton C.T."/>
            <person name="Barr J.J."/>
            <person name="Slater F.R."/>
            <person name="Bond P.L."/>
            <person name="Tyson G.W."/>
        </authorList>
    </citation>
    <scope>NUCLEOTIDE SEQUENCE [LARGE SCALE GENOMIC DNA]</scope>
    <source>
        <strain evidence="11">SK-02</strain>
    </source>
</reference>
<feature type="chain" id="PRO_5010008883" description="Thiol:disulfide interchange protein" evidence="7">
    <location>
        <begin position="21"/>
        <end position="261"/>
    </location>
</feature>
<dbReference type="GO" id="GO:0042597">
    <property type="term" value="C:periplasmic space"/>
    <property type="evidence" value="ECO:0007669"/>
    <property type="project" value="UniProtKB-SubCell"/>
</dbReference>
<dbReference type="InterPro" id="IPR013766">
    <property type="entry name" value="Thioredoxin_domain"/>
</dbReference>
<dbReference type="CDD" id="cd03020">
    <property type="entry name" value="DsbA_DsbC_DsbG"/>
    <property type="match status" value="1"/>
</dbReference>
<dbReference type="GO" id="GO:0015036">
    <property type="term" value="F:disulfide oxidoreductase activity"/>
    <property type="evidence" value="ECO:0007669"/>
    <property type="project" value="UniProtKB-ARBA"/>
</dbReference>
<evidence type="ECO:0000259" key="8">
    <source>
        <dbReference type="PROSITE" id="PS51352"/>
    </source>
</evidence>
<accession>A0A080M1Q4</accession>
<dbReference type="Proteomes" id="UP000021315">
    <property type="component" value="Unassembled WGS sequence"/>
</dbReference>
<dbReference type="Gene3D" id="3.10.450.70">
    <property type="entry name" value="Disulphide bond isomerase, DsbC/G, N-terminal"/>
    <property type="match status" value="1"/>
</dbReference>
<evidence type="ECO:0000256" key="7">
    <source>
        <dbReference type="RuleBase" id="RU364038"/>
    </source>
</evidence>
<comment type="function">
    <text evidence="7">Required for disulfide bond formation in some periplasmic proteins. Acts by transferring its disulfide bond to other proteins and is reduced in the process.</text>
</comment>
<dbReference type="AlphaFoldDB" id="A0A080M1Q4"/>
<dbReference type="InterPro" id="IPR012336">
    <property type="entry name" value="Thioredoxin-like_fold"/>
</dbReference>
<dbReference type="STRING" id="1453999.AW06_003800"/>
<feature type="signal peptide" evidence="7">
    <location>
        <begin position="1"/>
        <end position="20"/>
    </location>
</feature>
<dbReference type="Proteomes" id="UP000509684">
    <property type="component" value="Chromosome"/>
</dbReference>
<reference evidence="10" key="3">
    <citation type="submission" date="2020-06" db="EMBL/GenBank/DDBJ databases">
        <authorList>
            <person name="Arumugam K."/>
            <person name="Besarab I."/>
            <person name="Haryono M."/>
            <person name="Bagci C."/>
            <person name="Beier S."/>
            <person name="Buchfink B."/>
            <person name="Gorska A."/>
            <person name="Qiu G."/>
            <person name="Huson D.H."/>
            <person name="Williams R.B."/>
        </authorList>
    </citation>
    <scope>NUCLEOTIDE SEQUENCE</scope>
    <source>
        <strain evidence="10">SSA1</strain>
    </source>
</reference>
<dbReference type="PANTHER" id="PTHR35272:SF3">
    <property type="entry name" value="THIOL:DISULFIDE INTERCHANGE PROTEIN DSBC"/>
    <property type="match status" value="1"/>
</dbReference>
<keyword evidence="6 7" id="KW-0676">Redox-active center</keyword>
<evidence type="ECO:0000313" key="9">
    <source>
        <dbReference type="EMBL" id="KFB75188.1"/>
    </source>
</evidence>
<evidence type="ECO:0000313" key="12">
    <source>
        <dbReference type="Proteomes" id="UP000509684"/>
    </source>
</evidence>
<dbReference type="InterPro" id="IPR033954">
    <property type="entry name" value="DiS-bond_Isoase_DsbC/G"/>
</dbReference>
<dbReference type="PROSITE" id="PS51352">
    <property type="entry name" value="THIOREDOXIN_2"/>
    <property type="match status" value="1"/>
</dbReference>
<protein>
    <recommendedName>
        <fullName evidence="7">Thiol:disulfide interchange protein</fullName>
    </recommendedName>
</protein>
<keyword evidence="3 7" id="KW-0732">Signal</keyword>
<feature type="domain" description="Thioredoxin" evidence="8">
    <location>
        <begin position="91"/>
        <end position="258"/>
    </location>
</feature>
<evidence type="ECO:0000256" key="1">
    <source>
        <dbReference type="ARBA" id="ARBA00004418"/>
    </source>
</evidence>
<keyword evidence="4 7" id="KW-0574">Periplasm</keyword>
<accession>A0A7D5SAX5</accession>
<dbReference type="Pfam" id="PF10411">
    <property type="entry name" value="DsbC_N"/>
    <property type="match status" value="1"/>
</dbReference>
<gene>
    <name evidence="9" type="primary">dsbC_2</name>
    <name evidence="9" type="ORF">AW06_003800</name>
    <name evidence="10" type="ORF">HWD57_05270</name>
</gene>
<comment type="subcellular location">
    <subcellularLocation>
        <location evidence="1 7">Periplasm</location>
    </subcellularLocation>
</comment>
<evidence type="ECO:0000313" key="10">
    <source>
        <dbReference type="EMBL" id="QLH49257.1"/>
    </source>
</evidence>
<dbReference type="PANTHER" id="PTHR35272">
    <property type="entry name" value="THIOL:DISULFIDE INTERCHANGE PROTEIN DSBC-RELATED"/>
    <property type="match status" value="1"/>
</dbReference>
<organism evidence="9 11">
    <name type="scientific">Candidatus Accumulibacter cognatus</name>
    <dbReference type="NCBI Taxonomy" id="2954383"/>
    <lineage>
        <taxon>Bacteria</taxon>
        <taxon>Pseudomonadati</taxon>
        <taxon>Pseudomonadota</taxon>
        <taxon>Betaproteobacteria</taxon>
        <taxon>Candidatus Accumulibacter</taxon>
    </lineage>
</organism>
<dbReference type="InterPro" id="IPR009094">
    <property type="entry name" value="DiS-bond_isomerase_DsbC/G_N_sf"/>
</dbReference>
<name>A0A080M1Q4_9PROT</name>
<dbReference type="Gene3D" id="3.40.30.10">
    <property type="entry name" value="Glutaredoxin"/>
    <property type="match status" value="1"/>
</dbReference>
<comment type="similarity">
    <text evidence="2 7">Belongs to the thioredoxin family. DsbC subfamily.</text>
</comment>
<dbReference type="SUPFAM" id="SSF54423">
    <property type="entry name" value="DsbC/DsbG N-terminal domain-like"/>
    <property type="match status" value="1"/>
</dbReference>
<dbReference type="Pfam" id="PF13098">
    <property type="entry name" value="Thioredoxin_2"/>
    <property type="match status" value="1"/>
</dbReference>